<name>A0A1X7JTL7_9SPHI</name>
<dbReference type="OrthoDB" id="705613at2"/>
<dbReference type="STRING" id="561061.SAMN05660862_2186"/>
<protein>
    <submittedName>
        <fullName evidence="1">Uncharacterized protein</fullName>
    </submittedName>
</protein>
<dbReference type="Proteomes" id="UP000192980">
    <property type="component" value="Unassembled WGS sequence"/>
</dbReference>
<dbReference type="AlphaFoldDB" id="A0A1X7JTL7"/>
<keyword evidence="2" id="KW-1185">Reference proteome</keyword>
<evidence type="ECO:0000313" key="2">
    <source>
        <dbReference type="Proteomes" id="UP000192980"/>
    </source>
</evidence>
<evidence type="ECO:0000313" key="1">
    <source>
        <dbReference type="EMBL" id="SMG31510.1"/>
    </source>
</evidence>
<proteinExistence type="predicted"/>
<reference evidence="1 2" key="1">
    <citation type="submission" date="2017-04" db="EMBL/GenBank/DDBJ databases">
        <authorList>
            <person name="Afonso C.L."/>
            <person name="Miller P.J."/>
            <person name="Scott M.A."/>
            <person name="Spackman E."/>
            <person name="Goraichik I."/>
            <person name="Dimitrov K.M."/>
            <person name="Suarez D.L."/>
            <person name="Swayne D.E."/>
        </authorList>
    </citation>
    <scope>NUCLEOTIDE SEQUENCE [LARGE SCALE GENOMIC DNA]</scope>
    <source>
        <strain evidence="1 2">DSM 22418</strain>
    </source>
</reference>
<gene>
    <name evidence="1" type="ORF">SAMN05660862_2186</name>
</gene>
<dbReference type="RefSeq" id="WP_085472906.1">
    <property type="nucleotide sequence ID" value="NZ_CP038029.1"/>
</dbReference>
<sequence length="202" mass="23202">MKFLWIIILVGILVYFIARRFFMGGPTTAVVRATAKNGYRLVDTNAQVISQVTKNTMTTVGIGLILFLVVLLLGLKIKIIWIALPLTLYLMGQFFVYTNHIKATKDQRVFFDPTTNDVLVDRLKEDALRFNLLRDVIEVTEVKSVQKNKGVLFGYYRLRLQRDVVVVPYLIELNPNPNNKAFFEVLNATYKIQVETKLFPIV</sequence>
<dbReference type="EMBL" id="FXAU01000003">
    <property type="protein sequence ID" value="SMG31510.1"/>
    <property type="molecule type" value="Genomic_DNA"/>
</dbReference>
<accession>A0A1X7JTL7</accession>
<organism evidence="1 2">
    <name type="scientific">Sphingobacterium psychroaquaticum</name>
    <dbReference type="NCBI Taxonomy" id="561061"/>
    <lineage>
        <taxon>Bacteria</taxon>
        <taxon>Pseudomonadati</taxon>
        <taxon>Bacteroidota</taxon>
        <taxon>Sphingobacteriia</taxon>
        <taxon>Sphingobacteriales</taxon>
        <taxon>Sphingobacteriaceae</taxon>
        <taxon>Sphingobacterium</taxon>
    </lineage>
</organism>